<dbReference type="Gene3D" id="1.10.530.10">
    <property type="match status" value="1"/>
</dbReference>
<dbReference type="CDD" id="cd13399">
    <property type="entry name" value="Slt35-like"/>
    <property type="match status" value="1"/>
</dbReference>
<proteinExistence type="predicted"/>
<evidence type="ECO:0000256" key="1">
    <source>
        <dbReference type="SAM" id="MobiDB-lite"/>
    </source>
</evidence>
<dbReference type="RefSeq" id="WP_209645634.1">
    <property type="nucleotide sequence ID" value="NZ_JAGINW010000001.1"/>
</dbReference>
<keyword evidence="2" id="KW-0732">Signal</keyword>
<dbReference type="InterPro" id="IPR043426">
    <property type="entry name" value="MltB-like"/>
</dbReference>
<evidence type="ECO:0000313" key="4">
    <source>
        <dbReference type="Proteomes" id="UP001519332"/>
    </source>
</evidence>
<feature type="compositionally biased region" description="Low complexity" evidence="1">
    <location>
        <begin position="313"/>
        <end position="386"/>
    </location>
</feature>
<feature type="signal peptide" evidence="2">
    <location>
        <begin position="1"/>
        <end position="16"/>
    </location>
</feature>
<evidence type="ECO:0000313" key="3">
    <source>
        <dbReference type="EMBL" id="MBP2328692.1"/>
    </source>
</evidence>
<evidence type="ECO:0008006" key="5">
    <source>
        <dbReference type="Google" id="ProtNLM"/>
    </source>
</evidence>
<dbReference type="PANTHER" id="PTHR30163">
    <property type="entry name" value="MEMBRANE-BOUND LYTIC MUREIN TRANSGLYCOSYLASE B"/>
    <property type="match status" value="1"/>
</dbReference>
<organism evidence="3 4">
    <name type="scientific">Kibdelosporangium banguiense</name>
    <dbReference type="NCBI Taxonomy" id="1365924"/>
    <lineage>
        <taxon>Bacteria</taxon>
        <taxon>Bacillati</taxon>
        <taxon>Actinomycetota</taxon>
        <taxon>Actinomycetes</taxon>
        <taxon>Pseudonocardiales</taxon>
        <taxon>Pseudonocardiaceae</taxon>
        <taxon>Kibdelosporangium</taxon>
    </lineage>
</organism>
<name>A0ABS4TWB8_9PSEU</name>
<dbReference type="PANTHER" id="PTHR30163:SF8">
    <property type="entry name" value="LYTIC MUREIN TRANSGLYCOSYLASE"/>
    <property type="match status" value="1"/>
</dbReference>
<comment type="caution">
    <text evidence="3">The sequence shown here is derived from an EMBL/GenBank/DDBJ whole genome shotgun (WGS) entry which is preliminary data.</text>
</comment>
<feature type="chain" id="PRO_5046189056" description="Transglycosylase SLT domain-containing protein" evidence="2">
    <location>
        <begin position="17"/>
        <end position="397"/>
    </location>
</feature>
<dbReference type="InterPro" id="IPR023346">
    <property type="entry name" value="Lysozyme-like_dom_sf"/>
</dbReference>
<evidence type="ECO:0000256" key="2">
    <source>
        <dbReference type="SAM" id="SignalP"/>
    </source>
</evidence>
<feature type="region of interest" description="Disordered" evidence="1">
    <location>
        <begin position="266"/>
        <end position="397"/>
    </location>
</feature>
<sequence>MAVVVAVLLISATAAADIAGWIGADPNPDAAPLVPVANGLGHGFFGIDLDDLGATGQLPQVDQLSDQLLRLAGDPGALAATGDPISVPSGPLGIPGPAMNAYTRAASILATQLPNCHLPWYLLASIGRIESNHGNGGQADDKGNTITKIVGPVLDGQGFAAVPDTDHGVWDGDTQWDRAVGPMQLLPSTWAQYASDASGYGTRSPHNFYDAALAAGKFLCSGGLDMNNPQQRAIAVFRYNHSESYVQTVLIWADAYEHNIVEIPSGTGAMERPPRNVAQTSNNAPPTNSPHPPPTSSAPPPSTKVTGDIPDDPTTTTTVPTSSPPSQATSSPPSSTPTCTSMTTTNTTTTTTSTPPSSSVRPNSTSQTSVVEHAATGATTTTAPTGQPCPPATNKNK</sequence>
<accession>A0ABS4TWB8</accession>
<dbReference type="EMBL" id="JAGINW010000001">
    <property type="protein sequence ID" value="MBP2328692.1"/>
    <property type="molecule type" value="Genomic_DNA"/>
</dbReference>
<feature type="compositionally biased region" description="Pro residues" evidence="1">
    <location>
        <begin position="287"/>
        <end position="302"/>
    </location>
</feature>
<keyword evidence="4" id="KW-1185">Reference proteome</keyword>
<dbReference type="SUPFAM" id="SSF53955">
    <property type="entry name" value="Lysozyme-like"/>
    <property type="match status" value="1"/>
</dbReference>
<dbReference type="Proteomes" id="UP001519332">
    <property type="component" value="Unassembled WGS sequence"/>
</dbReference>
<gene>
    <name evidence="3" type="ORF">JOF56_009077</name>
</gene>
<reference evidence="3 4" key="1">
    <citation type="submission" date="2021-03" db="EMBL/GenBank/DDBJ databases">
        <title>Sequencing the genomes of 1000 actinobacteria strains.</title>
        <authorList>
            <person name="Klenk H.-P."/>
        </authorList>
    </citation>
    <scope>NUCLEOTIDE SEQUENCE [LARGE SCALE GENOMIC DNA]</scope>
    <source>
        <strain evidence="3 4">DSM 46670</strain>
    </source>
</reference>
<protein>
    <recommendedName>
        <fullName evidence="5">Transglycosylase SLT domain-containing protein</fullName>
    </recommendedName>
</protein>